<evidence type="ECO:0000259" key="14">
    <source>
        <dbReference type="PROSITE" id="PS51236"/>
    </source>
</evidence>
<keyword evidence="3 12" id="KW-0732">Signal</keyword>
<dbReference type="SMART" id="SM00179">
    <property type="entry name" value="EGF_CA"/>
    <property type="match status" value="5"/>
</dbReference>
<dbReference type="CTD" id="33941"/>
<evidence type="ECO:0000256" key="6">
    <source>
        <dbReference type="ARBA" id="ARBA00022889"/>
    </source>
</evidence>
<dbReference type="GO" id="GO:0005509">
    <property type="term" value="F:calcium ion binding"/>
    <property type="evidence" value="ECO:0007669"/>
    <property type="project" value="UniProtKB-UniRule"/>
</dbReference>
<dbReference type="InterPro" id="IPR017897">
    <property type="entry name" value="Thrombospondin_3_rpt"/>
</dbReference>
<comment type="similarity">
    <text evidence="1">Belongs to the thrombospondin family.</text>
</comment>
<feature type="compositionally biased region" description="Low complexity" evidence="11">
    <location>
        <begin position="690"/>
        <end position="700"/>
    </location>
</feature>
<feature type="repeat" description="TSP type-3" evidence="10">
    <location>
        <begin position="705"/>
        <end position="742"/>
    </location>
</feature>
<dbReference type="GO" id="GO:0005576">
    <property type="term" value="C:extracellular region"/>
    <property type="evidence" value="ECO:0007669"/>
    <property type="project" value="InterPro"/>
</dbReference>
<keyword evidence="6" id="KW-0130">Cell adhesion</keyword>
<dbReference type="GeneID" id="108627663"/>
<keyword evidence="8" id="KW-0325">Glycoprotein</keyword>
<dbReference type="KEGG" id="ccal:108627663"/>
<dbReference type="FunFam" id="4.10.1080.10:FF:000004">
    <property type="entry name" value="Cartilage oligomeric matrix protein"/>
    <property type="match status" value="1"/>
</dbReference>
<evidence type="ECO:0000256" key="3">
    <source>
        <dbReference type="ARBA" id="ARBA00022729"/>
    </source>
</evidence>
<accession>A0AAJ7J5A9</accession>
<feature type="signal peptide" evidence="12">
    <location>
        <begin position="1"/>
        <end position="19"/>
    </location>
</feature>
<evidence type="ECO:0000256" key="2">
    <source>
        <dbReference type="ARBA" id="ARBA00022536"/>
    </source>
</evidence>
<feature type="domain" description="TSP C-terminal" evidence="14">
    <location>
        <begin position="818"/>
        <end position="1032"/>
    </location>
</feature>
<keyword evidence="2 9" id="KW-0245">EGF-like domain</keyword>
<evidence type="ECO:0000256" key="12">
    <source>
        <dbReference type="SAM" id="SignalP"/>
    </source>
</evidence>
<evidence type="ECO:0000313" key="16">
    <source>
        <dbReference type="RefSeq" id="XP_017884490.1"/>
    </source>
</evidence>
<dbReference type="FunFam" id="4.10.1080.10:FF:000001">
    <property type="entry name" value="Thrombospondin 3"/>
    <property type="match status" value="1"/>
</dbReference>
<evidence type="ECO:0000259" key="13">
    <source>
        <dbReference type="PROSITE" id="PS50026"/>
    </source>
</evidence>
<dbReference type="SUPFAM" id="SSF49899">
    <property type="entry name" value="Concanavalin A-like lectins/glucanases"/>
    <property type="match status" value="1"/>
</dbReference>
<feature type="region of interest" description="Disordered" evidence="11">
    <location>
        <begin position="645"/>
        <end position="761"/>
    </location>
</feature>
<evidence type="ECO:0000313" key="15">
    <source>
        <dbReference type="Proteomes" id="UP000694925"/>
    </source>
</evidence>
<dbReference type="Pfam" id="PF05735">
    <property type="entry name" value="TSP_C"/>
    <property type="match status" value="1"/>
</dbReference>
<feature type="chain" id="PRO_5042561421" evidence="12">
    <location>
        <begin position="20"/>
        <end position="1057"/>
    </location>
</feature>
<dbReference type="CDD" id="cd00054">
    <property type="entry name" value="EGF_CA"/>
    <property type="match status" value="2"/>
</dbReference>
<dbReference type="Gene3D" id="2.60.120.200">
    <property type="match status" value="1"/>
</dbReference>
<dbReference type="CDD" id="cd00053">
    <property type="entry name" value="EGF"/>
    <property type="match status" value="1"/>
</dbReference>
<dbReference type="Pfam" id="PF02412">
    <property type="entry name" value="TSP_3"/>
    <property type="match status" value="6"/>
</dbReference>
<dbReference type="FunFam" id="2.60.120.200:FF:000002">
    <property type="entry name" value="Thrombospondin 3"/>
    <property type="match status" value="1"/>
</dbReference>
<evidence type="ECO:0000256" key="5">
    <source>
        <dbReference type="ARBA" id="ARBA00022837"/>
    </source>
</evidence>
<feature type="domain" description="EGF-like" evidence="13">
    <location>
        <begin position="289"/>
        <end position="329"/>
    </location>
</feature>
<dbReference type="AlphaFoldDB" id="A0AAJ7J5A9"/>
<feature type="repeat" description="TSP type-3" evidence="10">
    <location>
        <begin position="587"/>
        <end position="622"/>
    </location>
</feature>
<evidence type="ECO:0000256" key="8">
    <source>
        <dbReference type="ARBA" id="ARBA00023180"/>
    </source>
</evidence>
<dbReference type="GO" id="GO:0007155">
    <property type="term" value="P:cell adhesion"/>
    <property type="evidence" value="ECO:0007669"/>
    <property type="project" value="UniProtKB-KW"/>
</dbReference>
<keyword evidence="7" id="KW-1015">Disulfide bond</keyword>
<dbReference type="SMART" id="SM00181">
    <property type="entry name" value="EGF"/>
    <property type="match status" value="6"/>
</dbReference>
<feature type="compositionally biased region" description="Acidic residues" evidence="11">
    <location>
        <begin position="647"/>
        <end position="659"/>
    </location>
</feature>
<feature type="domain" description="EGF-like" evidence="13">
    <location>
        <begin position="413"/>
        <end position="451"/>
    </location>
</feature>
<evidence type="ECO:0000256" key="1">
    <source>
        <dbReference type="ARBA" id="ARBA00009456"/>
    </source>
</evidence>
<dbReference type="InterPro" id="IPR003367">
    <property type="entry name" value="Thrombospondin_3-like_rpt"/>
</dbReference>
<dbReference type="Gene3D" id="2.10.25.10">
    <property type="entry name" value="Laminin"/>
    <property type="match status" value="5"/>
</dbReference>
<dbReference type="PROSITE" id="PS50026">
    <property type="entry name" value="EGF_3"/>
    <property type="match status" value="2"/>
</dbReference>
<feature type="repeat" description="TSP type-3" evidence="10">
    <location>
        <begin position="743"/>
        <end position="778"/>
    </location>
</feature>
<dbReference type="InterPro" id="IPR013320">
    <property type="entry name" value="ConA-like_dom_sf"/>
</dbReference>
<comment type="caution">
    <text evidence="9">Lacks conserved residue(s) required for the propagation of feature annotation.</text>
</comment>
<dbReference type="PROSITE" id="PS51234">
    <property type="entry name" value="TSP3"/>
    <property type="match status" value="4"/>
</dbReference>
<evidence type="ECO:0000256" key="10">
    <source>
        <dbReference type="PROSITE-ProRule" id="PRU00634"/>
    </source>
</evidence>
<protein>
    <submittedName>
        <fullName evidence="16">Cartilage oligomeric matrix protein</fullName>
    </submittedName>
</protein>
<dbReference type="InterPro" id="IPR000742">
    <property type="entry name" value="EGF"/>
</dbReference>
<dbReference type="PANTHER" id="PTHR10199:SF100">
    <property type="entry name" value="THROMBOSPONDIN, ISOFORM A"/>
    <property type="match status" value="1"/>
</dbReference>
<dbReference type="RefSeq" id="XP_017884490.1">
    <property type="nucleotide sequence ID" value="XM_018029001.2"/>
</dbReference>
<evidence type="ECO:0000256" key="4">
    <source>
        <dbReference type="ARBA" id="ARBA00022737"/>
    </source>
</evidence>
<evidence type="ECO:0000256" key="11">
    <source>
        <dbReference type="SAM" id="MobiDB-lite"/>
    </source>
</evidence>
<dbReference type="PROSITE" id="PS51236">
    <property type="entry name" value="TSP_CTER"/>
    <property type="match status" value="1"/>
</dbReference>
<feature type="repeat" description="TSP type-3" evidence="10">
    <location>
        <begin position="646"/>
        <end position="681"/>
    </location>
</feature>
<name>A0AAJ7J5A9_9HYME</name>
<dbReference type="SUPFAM" id="SSF103647">
    <property type="entry name" value="TSP type-3 repeat"/>
    <property type="match status" value="3"/>
</dbReference>
<dbReference type="FunFam" id="2.10.25.10:FF:000025">
    <property type="entry name" value="Thrombospondin 3"/>
    <property type="match status" value="1"/>
</dbReference>
<dbReference type="InterPro" id="IPR008859">
    <property type="entry name" value="Thrombospondin_C"/>
</dbReference>
<dbReference type="Gene3D" id="4.10.1080.10">
    <property type="entry name" value="TSP type-3 repeat"/>
    <property type="match status" value="2"/>
</dbReference>
<evidence type="ECO:0000256" key="9">
    <source>
        <dbReference type="PROSITE-ProRule" id="PRU00076"/>
    </source>
</evidence>
<gene>
    <name evidence="16" type="primary">LOC108627663</name>
</gene>
<keyword evidence="4" id="KW-0677">Repeat</keyword>
<dbReference type="PANTHER" id="PTHR10199">
    <property type="entry name" value="THROMBOSPONDIN"/>
    <property type="match status" value="1"/>
</dbReference>
<dbReference type="InterPro" id="IPR028974">
    <property type="entry name" value="TSP_type-3_rpt"/>
</dbReference>
<keyword evidence="15" id="KW-1185">Reference proteome</keyword>
<dbReference type="InterPro" id="IPR001881">
    <property type="entry name" value="EGF-like_Ca-bd_dom"/>
</dbReference>
<keyword evidence="5 10" id="KW-0106">Calcium</keyword>
<proteinExistence type="inferred from homology"/>
<evidence type="ECO:0000256" key="7">
    <source>
        <dbReference type="ARBA" id="ARBA00023157"/>
    </source>
</evidence>
<dbReference type="FunFam" id="4.10.1080.10:FF:000002">
    <property type="entry name" value="Thrombospondin 3"/>
    <property type="match status" value="1"/>
</dbReference>
<reference evidence="16" key="1">
    <citation type="submission" date="2025-08" db="UniProtKB">
        <authorList>
            <consortium name="RefSeq"/>
        </authorList>
    </citation>
    <scope>IDENTIFICATION</scope>
    <source>
        <tissue evidence="16">Whole body</tissue>
    </source>
</reference>
<dbReference type="Proteomes" id="UP000694925">
    <property type="component" value="Unplaced"/>
</dbReference>
<sequence length="1057" mass="117749">MRVIAALFAAFLLAHVVDSVLRDPELASDIRRAWHNNFTLDIMNTRMSKKHNSSSILLIIKYQNGAKNMIILDRPNERVILENIVGDRRSSGHIKVKIDTHSSTSEHLIFVIRRYQKKVFLDVYANCQFKGTIETTRGFRPLKSTERIEVFRGRKARVTVYPLSLDEAEIEEECNNSGELSSSEYLWYGGANDGGYRNTRDLRGFSLSDESEMDSRRTARATSRGDIGIQSLDERDCLTDDRIVKTLNTLIVAINRLWLETEENTKELRNLRRAMERCETHRTPAPRPKESSCEYESPCFPGATCYDTRHGPRCGACPPHYTGDGRHCIQINCAHRPCYPSVPCHNRRNGSFICGRCPPGHIGDGINCEAQGDPCALSPCGPRTTCERISRPPYYRCGACAHGYISNGTACVEINECDVTEPCYPGVRCINLKPGFKCDPCPKGYTGPTIEGFGLEIARSVKQTCTDINECDYNNGGCGRGVECINTPGSHYCSAECQTGFLGSRAAGCQPTIRVCSNLKEVCHEDAYCRAVNVYEHFCRCNYGTAGNGLFCGKDTDGDGFPNDALDCEDLFCHKDNCPTVPNSGQEDADGDGIGDACDPDADNDGILNRKDNCRLTANHDQKDSDDDGLGDPCDNCPFVSNRLQEDTDGDGVGDACENDIDKDGIPNNRDNCPTVPNPDQLDTDGDGVGDVCDNCPDVPNKNQTDTDGDGVGDACDTNQDSDSDGKQDNLDNCPNVPNPDQSDIDRDGIGDACDNDMDNDNVPNDVDNCLYVYNPDQRPSRFPRIGYACADDFDNDTVINRNDNCPNNTLVWTTDFRKYKTINLDPIGTAQEDPIWVIRNMGAEITQLLNSDPGIAVGQDVFSGVDFEGTFYIGDDDDDDFVGFVFAYQSSRKFYVVTWKQYEQIYWHVRPFRSHASAGIRLRLVDSASGPGEILRNTLWSDDTVVNEMKVLWHDPSGIGWKPWTSYRWQLLHRPHIGLIRFALYRGKDLITDSGNIFDHTLRGGKLGVYCFSQENITWSNLHYSCKESVPLSVWNELPPDKRNQVDIDTGNLHLI</sequence>
<organism evidence="15 16">
    <name type="scientific">Ceratina calcarata</name>
    <dbReference type="NCBI Taxonomy" id="156304"/>
    <lineage>
        <taxon>Eukaryota</taxon>
        <taxon>Metazoa</taxon>
        <taxon>Ecdysozoa</taxon>
        <taxon>Arthropoda</taxon>
        <taxon>Hexapoda</taxon>
        <taxon>Insecta</taxon>
        <taxon>Pterygota</taxon>
        <taxon>Neoptera</taxon>
        <taxon>Endopterygota</taxon>
        <taxon>Hymenoptera</taxon>
        <taxon>Apocrita</taxon>
        <taxon>Aculeata</taxon>
        <taxon>Apoidea</taxon>
        <taxon>Anthophila</taxon>
        <taxon>Apidae</taxon>
        <taxon>Ceratina</taxon>
        <taxon>Zadontomerus</taxon>
    </lineage>
</organism>